<proteinExistence type="predicted"/>
<reference evidence="1" key="1">
    <citation type="submission" date="2022-06" db="EMBL/GenBank/DDBJ databases">
        <authorList>
            <person name="Ping M."/>
        </authorList>
    </citation>
    <scope>NUCLEOTIDE SEQUENCE</scope>
    <source>
        <strain evidence="1">JCM11759T</strain>
        <plasmid evidence="1">unnamed1</plasmid>
    </source>
</reference>
<dbReference type="Proteomes" id="UP001055940">
    <property type="component" value="Plasmid unnamed1"/>
</dbReference>
<dbReference type="EMBL" id="CP099838">
    <property type="protein sequence ID" value="USY23617.1"/>
    <property type="molecule type" value="Genomic_DNA"/>
</dbReference>
<keyword evidence="2" id="KW-1185">Reference proteome</keyword>
<evidence type="ECO:0000313" key="2">
    <source>
        <dbReference type="Proteomes" id="UP001055940"/>
    </source>
</evidence>
<gene>
    <name evidence="1" type="ORF">NE857_33855</name>
</gene>
<sequence length="148" mass="16902">MSPYQHDHERLAWLIFTIEQDLGEGRTSRAKTSLTEGYEIYQRHGVAANRILIDRLEKLKERQNRMSQAQAQELTLRHYQGDEHGQGLRGALQGYGVHVSIHVEESDNYDHTVRLHIGYDDESSFNPVIEVEGEASTGGLGQWFTLIP</sequence>
<dbReference type="RefSeq" id="WP_254422271.1">
    <property type="nucleotide sequence ID" value="NZ_BAAAJB010000040.1"/>
</dbReference>
<name>A0ABY5DHU1_9ACTN</name>
<keyword evidence="1" id="KW-0614">Plasmid</keyword>
<geneLocation type="plasmid" evidence="1 2">
    <name>unnamed1</name>
</geneLocation>
<evidence type="ECO:0000313" key="1">
    <source>
        <dbReference type="EMBL" id="USY23617.1"/>
    </source>
</evidence>
<organism evidence="1 2">
    <name type="scientific">Nocardiopsis exhalans</name>
    <dbReference type="NCBI Taxonomy" id="163604"/>
    <lineage>
        <taxon>Bacteria</taxon>
        <taxon>Bacillati</taxon>
        <taxon>Actinomycetota</taxon>
        <taxon>Actinomycetes</taxon>
        <taxon>Streptosporangiales</taxon>
        <taxon>Nocardiopsidaceae</taxon>
        <taxon>Nocardiopsis</taxon>
    </lineage>
</organism>
<protein>
    <submittedName>
        <fullName evidence="1">Uncharacterized protein</fullName>
    </submittedName>
</protein>
<accession>A0ABY5DHU1</accession>